<accession>A0AAD8XW46</accession>
<evidence type="ECO:0000313" key="4">
    <source>
        <dbReference type="Proteomes" id="UP001224775"/>
    </source>
</evidence>
<dbReference type="EMBL" id="JATAAI010000038">
    <property type="protein sequence ID" value="KAK1734538.1"/>
    <property type="molecule type" value="Genomic_DNA"/>
</dbReference>
<sequence>MTLDGNGRLPLHEAVQNHVRLGSIKLLVKGNPSAIRNTDTNFALPLHVAVASQHHNSAGVVHYLIGLDTSTLDAVDKEGDTALHIACRGAKYDTIALLLGKYDGVSVSKRNANGKLPIDLLWESNLVLDRESIEYTESVYRLLKAYPEAIMVMNIDMQQQQSA</sequence>
<evidence type="ECO:0000256" key="1">
    <source>
        <dbReference type="ARBA" id="ARBA00022737"/>
    </source>
</evidence>
<organism evidence="3 4">
    <name type="scientific">Skeletonema marinoi</name>
    <dbReference type="NCBI Taxonomy" id="267567"/>
    <lineage>
        <taxon>Eukaryota</taxon>
        <taxon>Sar</taxon>
        <taxon>Stramenopiles</taxon>
        <taxon>Ochrophyta</taxon>
        <taxon>Bacillariophyta</taxon>
        <taxon>Coscinodiscophyceae</taxon>
        <taxon>Thalassiosirophycidae</taxon>
        <taxon>Thalassiosirales</taxon>
        <taxon>Skeletonemataceae</taxon>
        <taxon>Skeletonema</taxon>
        <taxon>Skeletonema marinoi-dohrnii complex</taxon>
    </lineage>
</organism>
<proteinExistence type="predicted"/>
<dbReference type="InterPro" id="IPR036770">
    <property type="entry name" value="Ankyrin_rpt-contain_sf"/>
</dbReference>
<evidence type="ECO:0000313" key="3">
    <source>
        <dbReference type="EMBL" id="KAK1734538.1"/>
    </source>
</evidence>
<dbReference type="SMART" id="SM00248">
    <property type="entry name" value="ANK"/>
    <property type="match status" value="3"/>
</dbReference>
<name>A0AAD8XW46_9STRA</name>
<keyword evidence="4" id="KW-1185">Reference proteome</keyword>
<dbReference type="Gene3D" id="1.25.40.20">
    <property type="entry name" value="Ankyrin repeat-containing domain"/>
    <property type="match status" value="1"/>
</dbReference>
<dbReference type="AlphaFoldDB" id="A0AAD8XW46"/>
<dbReference type="Proteomes" id="UP001224775">
    <property type="component" value="Unassembled WGS sequence"/>
</dbReference>
<dbReference type="InterPro" id="IPR002110">
    <property type="entry name" value="Ankyrin_rpt"/>
</dbReference>
<keyword evidence="2" id="KW-0040">ANK repeat</keyword>
<gene>
    <name evidence="3" type="ORF">QTG54_014786</name>
</gene>
<dbReference type="PANTHER" id="PTHR24198:SF165">
    <property type="entry name" value="ANKYRIN REPEAT-CONTAINING PROTEIN-RELATED"/>
    <property type="match status" value="1"/>
</dbReference>
<protein>
    <submittedName>
        <fullName evidence="3">Uncharacterized protein</fullName>
    </submittedName>
</protein>
<evidence type="ECO:0000256" key="2">
    <source>
        <dbReference type="ARBA" id="ARBA00023043"/>
    </source>
</evidence>
<comment type="caution">
    <text evidence="3">The sequence shown here is derived from an EMBL/GenBank/DDBJ whole genome shotgun (WGS) entry which is preliminary data.</text>
</comment>
<keyword evidence="1" id="KW-0677">Repeat</keyword>
<dbReference type="Pfam" id="PF13637">
    <property type="entry name" value="Ank_4"/>
    <property type="match status" value="1"/>
</dbReference>
<dbReference type="SUPFAM" id="SSF48403">
    <property type="entry name" value="Ankyrin repeat"/>
    <property type="match status" value="1"/>
</dbReference>
<reference evidence="3" key="1">
    <citation type="submission" date="2023-06" db="EMBL/GenBank/DDBJ databases">
        <title>Survivors Of The Sea: Transcriptome response of Skeletonema marinoi to long-term dormancy.</title>
        <authorList>
            <person name="Pinder M.I.M."/>
            <person name="Kourtchenko O."/>
            <person name="Robertson E.K."/>
            <person name="Larsson T."/>
            <person name="Maumus F."/>
            <person name="Osuna-Cruz C.M."/>
            <person name="Vancaester E."/>
            <person name="Stenow R."/>
            <person name="Vandepoele K."/>
            <person name="Ploug H."/>
            <person name="Bruchert V."/>
            <person name="Godhe A."/>
            <person name="Topel M."/>
        </authorList>
    </citation>
    <scope>NUCLEOTIDE SEQUENCE</scope>
    <source>
        <strain evidence="3">R05AC</strain>
    </source>
</reference>
<dbReference type="PANTHER" id="PTHR24198">
    <property type="entry name" value="ANKYRIN REPEAT AND PROTEIN KINASE DOMAIN-CONTAINING PROTEIN"/>
    <property type="match status" value="1"/>
</dbReference>